<dbReference type="Pfam" id="PF07799">
    <property type="entry name" value="DUF1643"/>
    <property type="match status" value="1"/>
</dbReference>
<dbReference type="Proteomes" id="UP001596060">
    <property type="component" value="Unassembled WGS sequence"/>
</dbReference>
<dbReference type="EMBL" id="JBHSLU010000161">
    <property type="protein sequence ID" value="MFC5509312.1"/>
    <property type="molecule type" value="Genomic_DNA"/>
</dbReference>
<dbReference type="InterPro" id="IPR012441">
    <property type="entry name" value="DUF1643"/>
</dbReference>
<sequence>MRGLPIYNRAAIISDCGRFRYRLARTWDSSKTYLQFAMLNPSTADAEIDDPTIRRCVAFARREGFGGIDVINLHAYRAMRPEELKHVDDRDGPENERYLRYVAEYQASVGGQILCAWGATGDVFSGASRALDTFKAAGARTVCLGKTANGMPRHPLYVPGDQPLEPYERS</sequence>
<evidence type="ECO:0000313" key="1">
    <source>
        <dbReference type="EMBL" id="MFC5509312.1"/>
    </source>
</evidence>
<comment type="caution">
    <text evidence="1">The sequence shown here is derived from an EMBL/GenBank/DDBJ whole genome shotgun (WGS) entry which is preliminary data.</text>
</comment>
<evidence type="ECO:0000313" key="2">
    <source>
        <dbReference type="Proteomes" id="UP001596060"/>
    </source>
</evidence>
<protein>
    <submittedName>
        <fullName evidence="1">DUF1643 domain-containing protein</fullName>
    </submittedName>
</protein>
<gene>
    <name evidence="1" type="ORF">ACFPN9_29285</name>
</gene>
<reference evidence="2" key="1">
    <citation type="journal article" date="2019" name="Int. J. Syst. Evol. Microbiol.">
        <title>The Global Catalogue of Microorganisms (GCM) 10K type strain sequencing project: providing services to taxonomists for standard genome sequencing and annotation.</title>
        <authorList>
            <consortium name="The Broad Institute Genomics Platform"/>
            <consortium name="The Broad Institute Genome Sequencing Center for Infectious Disease"/>
            <person name="Wu L."/>
            <person name="Ma J."/>
        </authorList>
    </citation>
    <scope>NUCLEOTIDE SEQUENCE [LARGE SCALE GENOMIC DNA]</scope>
    <source>
        <strain evidence="2">CCUG 43117</strain>
    </source>
</reference>
<accession>A0ABW0PBY4</accession>
<name>A0ABW0PBY4_9HYPH</name>
<proteinExistence type="predicted"/>
<organism evidence="1 2">
    <name type="scientific">Bosea massiliensis</name>
    <dbReference type="NCBI Taxonomy" id="151419"/>
    <lineage>
        <taxon>Bacteria</taxon>
        <taxon>Pseudomonadati</taxon>
        <taxon>Pseudomonadota</taxon>
        <taxon>Alphaproteobacteria</taxon>
        <taxon>Hyphomicrobiales</taxon>
        <taxon>Boseaceae</taxon>
        <taxon>Bosea</taxon>
    </lineage>
</organism>
<keyword evidence="2" id="KW-1185">Reference proteome</keyword>
<dbReference type="RefSeq" id="WP_377818067.1">
    <property type="nucleotide sequence ID" value="NZ_JBHSLU010000161.1"/>
</dbReference>